<keyword evidence="4" id="KW-1185">Reference proteome</keyword>
<gene>
    <name evidence="3" type="ORF">KC01_LOCUS25303</name>
</gene>
<evidence type="ECO:0000313" key="4">
    <source>
        <dbReference type="Proteomes" id="UP001497482"/>
    </source>
</evidence>
<dbReference type="AlphaFoldDB" id="A0AAV2L434"/>
<sequence length="193" mass="20725">MMAGEKRGDALDEGRWSSSRGGGEEEAGVGVLGLAPRDLHGNLHAALQCEPTGDAVPREARVRDSSQNGVSFCRGMCKLGLTLLRAVPSSCLLPPPLALLPSLLFLKKENFVMNASRVQTPGLVVVCVCAFFALWRQIPARTWNSACVELSAISRAHHVFVSSLQGDVATKHLQPSSFLRTAHEPLRSAPHPP</sequence>
<keyword evidence="2" id="KW-0472">Membrane</keyword>
<name>A0AAV2L434_KNICA</name>
<feature type="compositionally biased region" description="Basic and acidic residues" evidence="1">
    <location>
        <begin position="1"/>
        <end position="15"/>
    </location>
</feature>
<keyword evidence="2" id="KW-0812">Transmembrane</keyword>
<reference evidence="3 4" key="1">
    <citation type="submission" date="2024-04" db="EMBL/GenBank/DDBJ databases">
        <authorList>
            <person name="Waldvogel A.-M."/>
            <person name="Schoenle A."/>
        </authorList>
    </citation>
    <scope>NUCLEOTIDE SEQUENCE [LARGE SCALE GENOMIC DNA]</scope>
</reference>
<proteinExistence type="predicted"/>
<keyword evidence="2" id="KW-1133">Transmembrane helix</keyword>
<feature type="transmembrane region" description="Helical" evidence="2">
    <location>
        <begin position="83"/>
        <end position="106"/>
    </location>
</feature>
<organism evidence="3 4">
    <name type="scientific">Knipowitschia caucasica</name>
    <name type="common">Caucasian dwarf goby</name>
    <name type="synonym">Pomatoschistus caucasicus</name>
    <dbReference type="NCBI Taxonomy" id="637954"/>
    <lineage>
        <taxon>Eukaryota</taxon>
        <taxon>Metazoa</taxon>
        <taxon>Chordata</taxon>
        <taxon>Craniata</taxon>
        <taxon>Vertebrata</taxon>
        <taxon>Euteleostomi</taxon>
        <taxon>Actinopterygii</taxon>
        <taxon>Neopterygii</taxon>
        <taxon>Teleostei</taxon>
        <taxon>Neoteleostei</taxon>
        <taxon>Acanthomorphata</taxon>
        <taxon>Gobiaria</taxon>
        <taxon>Gobiiformes</taxon>
        <taxon>Gobioidei</taxon>
        <taxon>Gobiidae</taxon>
        <taxon>Gobiinae</taxon>
        <taxon>Knipowitschia</taxon>
    </lineage>
</organism>
<dbReference type="EMBL" id="OZ035843">
    <property type="protein sequence ID" value="CAL1596654.1"/>
    <property type="molecule type" value="Genomic_DNA"/>
</dbReference>
<dbReference type="Proteomes" id="UP001497482">
    <property type="component" value="Chromosome 21"/>
</dbReference>
<evidence type="ECO:0000313" key="3">
    <source>
        <dbReference type="EMBL" id="CAL1596654.1"/>
    </source>
</evidence>
<accession>A0AAV2L434</accession>
<evidence type="ECO:0000256" key="1">
    <source>
        <dbReference type="SAM" id="MobiDB-lite"/>
    </source>
</evidence>
<feature type="region of interest" description="Disordered" evidence="1">
    <location>
        <begin position="1"/>
        <end position="27"/>
    </location>
</feature>
<evidence type="ECO:0000256" key="2">
    <source>
        <dbReference type="SAM" id="Phobius"/>
    </source>
</evidence>
<feature type="transmembrane region" description="Helical" evidence="2">
    <location>
        <begin position="118"/>
        <end position="135"/>
    </location>
</feature>
<protein>
    <submittedName>
        <fullName evidence="3">Uncharacterized protein</fullName>
    </submittedName>
</protein>